<keyword evidence="1" id="KW-0677">Repeat</keyword>
<feature type="repeat" description="ANK" evidence="3">
    <location>
        <begin position="269"/>
        <end position="301"/>
    </location>
</feature>
<dbReference type="EMBL" id="JBFXLS010000006">
    <property type="protein sequence ID" value="KAL2832613.1"/>
    <property type="molecule type" value="Genomic_DNA"/>
</dbReference>
<evidence type="ECO:0000256" key="3">
    <source>
        <dbReference type="PROSITE-ProRule" id="PRU00023"/>
    </source>
</evidence>
<comment type="caution">
    <text evidence="4">The sequence shown here is derived from an EMBL/GenBank/DDBJ whole genome shotgun (WGS) entry which is preliminary data.</text>
</comment>
<dbReference type="InterPro" id="IPR036770">
    <property type="entry name" value="Ankyrin_rpt-contain_sf"/>
</dbReference>
<feature type="repeat" description="ANK" evidence="3">
    <location>
        <begin position="407"/>
        <end position="428"/>
    </location>
</feature>
<dbReference type="SMART" id="SM00248">
    <property type="entry name" value="ANK"/>
    <property type="match status" value="13"/>
</dbReference>
<dbReference type="Pfam" id="PF12796">
    <property type="entry name" value="Ank_2"/>
    <property type="match status" value="3"/>
</dbReference>
<dbReference type="PROSITE" id="PS50088">
    <property type="entry name" value="ANK_REPEAT"/>
    <property type="match status" value="3"/>
</dbReference>
<dbReference type="PANTHER" id="PTHR24198:SF165">
    <property type="entry name" value="ANKYRIN REPEAT-CONTAINING PROTEIN-RELATED"/>
    <property type="match status" value="1"/>
</dbReference>
<dbReference type="Proteomes" id="UP001610335">
    <property type="component" value="Unassembled WGS sequence"/>
</dbReference>
<dbReference type="InterPro" id="IPR002110">
    <property type="entry name" value="Ankyrin_rpt"/>
</dbReference>
<gene>
    <name evidence="4" type="ORF">BDW59DRAFT_157434</name>
</gene>
<evidence type="ECO:0000256" key="1">
    <source>
        <dbReference type="ARBA" id="ARBA00022737"/>
    </source>
</evidence>
<feature type="repeat" description="ANK" evidence="3">
    <location>
        <begin position="236"/>
        <end position="268"/>
    </location>
</feature>
<name>A0ABR4IXW5_9EURO</name>
<accession>A0ABR4IXW5</accession>
<protein>
    <submittedName>
        <fullName evidence="4">Ankyrin repeat-containing domain protein</fullName>
    </submittedName>
</protein>
<reference evidence="4 5" key="1">
    <citation type="submission" date="2024-07" db="EMBL/GenBank/DDBJ databases">
        <title>Section-level genome sequencing and comparative genomics of Aspergillus sections Usti and Cavernicolus.</title>
        <authorList>
            <consortium name="Lawrence Berkeley National Laboratory"/>
            <person name="Nybo J.L."/>
            <person name="Vesth T.C."/>
            <person name="Theobald S."/>
            <person name="Frisvad J.C."/>
            <person name="Larsen T.O."/>
            <person name="Kjaerboelling I."/>
            <person name="Rothschild-Mancinelli K."/>
            <person name="Lyhne E.K."/>
            <person name="Kogle M.E."/>
            <person name="Barry K."/>
            <person name="Clum A."/>
            <person name="Na H."/>
            <person name="Ledsgaard L."/>
            <person name="Lin J."/>
            <person name="Lipzen A."/>
            <person name="Kuo A."/>
            <person name="Riley R."/>
            <person name="Mondo S."/>
            <person name="LaButti K."/>
            <person name="Haridas S."/>
            <person name="Pangalinan J."/>
            <person name="Salamov A.A."/>
            <person name="Simmons B.A."/>
            <person name="Magnuson J.K."/>
            <person name="Chen J."/>
            <person name="Drula E."/>
            <person name="Henrissat B."/>
            <person name="Wiebenga A."/>
            <person name="Lubbers R.J."/>
            <person name="Gomes A.C."/>
            <person name="Makela M.R."/>
            <person name="Stajich J."/>
            <person name="Grigoriev I.V."/>
            <person name="Mortensen U.H."/>
            <person name="De vries R.P."/>
            <person name="Baker S.E."/>
            <person name="Andersen M.R."/>
        </authorList>
    </citation>
    <scope>NUCLEOTIDE SEQUENCE [LARGE SCALE GENOMIC DNA]</scope>
    <source>
        <strain evidence="4 5">CBS 600.67</strain>
    </source>
</reference>
<keyword evidence="2 3" id="KW-0040">ANK repeat</keyword>
<sequence length="650" mass="69802">MGITNLPPELLRDIVDCISPPSWKWNESRFQTGWFLSLRLISSSFDSAVIDCFLSAIKANLDFGELPLVRYLVTPSSVQMCKRLLAEQVYRDGAGSDNYLIDMIIRSVSKVVDLLQGHHSDLSTLRRSYLGGMIYTVVGFAGVYAPLAHLSGKKVAEEGDGFNEGDCLHVSLAVAAGLGRIPDMKHLIELGADVNFDKNEGWVGNAFHAAAIGGHVDALQFLLDQGVDPQKRGVGNADTSLHYAATSGHGFVVEFLLGLGVDADPHNNDNETPLLCAAAAGHENITQRLLQCKTDVNQKDDYGKAPLIYAVRRRHERVVEALLGREDINPECIDPDELNASSLAMAAALGDEGIVNLLLSHPKVNIHAKDACNHTILKHAVTGGNEAIVRSVLALPGMDVNARGRDDGSTPLLWAVQGGNPSLVRLLLAQESIDVNVTTLSGATPLLKAAGSENLNVVKALLEHKDLDINFVHMESDWSQTSVLGLVAGVGMVETAKVLLQHPGINPELEDMWGRTPLSRAAIYNHPSIIQLLLARDDVNVNAADGSGYTALMHAAKHGNIAALNVLLQDPNIQVGLKSHTNKTALALAAANGEYKAARSLLEPNLGFTKEAIKYSMSVAGKKGHKALGIYLRDILTNSANVLDLLGRNV</sequence>
<evidence type="ECO:0000256" key="2">
    <source>
        <dbReference type="ARBA" id="ARBA00023043"/>
    </source>
</evidence>
<dbReference type="Gene3D" id="1.25.40.20">
    <property type="entry name" value="Ankyrin repeat-containing domain"/>
    <property type="match status" value="3"/>
</dbReference>
<evidence type="ECO:0000313" key="5">
    <source>
        <dbReference type="Proteomes" id="UP001610335"/>
    </source>
</evidence>
<evidence type="ECO:0000313" key="4">
    <source>
        <dbReference type="EMBL" id="KAL2832613.1"/>
    </source>
</evidence>
<dbReference type="SUPFAM" id="SSF48403">
    <property type="entry name" value="Ankyrin repeat"/>
    <property type="match status" value="1"/>
</dbReference>
<keyword evidence="5" id="KW-1185">Reference proteome</keyword>
<proteinExistence type="predicted"/>
<dbReference type="Pfam" id="PF00023">
    <property type="entry name" value="Ank"/>
    <property type="match status" value="1"/>
</dbReference>
<dbReference type="PANTHER" id="PTHR24198">
    <property type="entry name" value="ANKYRIN REPEAT AND PROTEIN KINASE DOMAIN-CONTAINING PROTEIN"/>
    <property type="match status" value="1"/>
</dbReference>
<organism evidence="4 5">
    <name type="scientific">Aspergillus cavernicola</name>
    <dbReference type="NCBI Taxonomy" id="176166"/>
    <lineage>
        <taxon>Eukaryota</taxon>
        <taxon>Fungi</taxon>
        <taxon>Dikarya</taxon>
        <taxon>Ascomycota</taxon>
        <taxon>Pezizomycotina</taxon>
        <taxon>Eurotiomycetes</taxon>
        <taxon>Eurotiomycetidae</taxon>
        <taxon>Eurotiales</taxon>
        <taxon>Aspergillaceae</taxon>
        <taxon>Aspergillus</taxon>
        <taxon>Aspergillus subgen. Nidulantes</taxon>
    </lineage>
</organism>
<dbReference type="PROSITE" id="PS50297">
    <property type="entry name" value="ANK_REP_REGION"/>
    <property type="match status" value="3"/>
</dbReference>